<dbReference type="InterPro" id="IPR022742">
    <property type="entry name" value="Hydrolase_4"/>
</dbReference>
<protein>
    <submittedName>
        <fullName evidence="2">Alpha/beta fold hydrolase</fullName>
    </submittedName>
</protein>
<gene>
    <name evidence="2" type="ORF">GLV84_06570</name>
</gene>
<dbReference type="InterPro" id="IPR051044">
    <property type="entry name" value="MAG_DAG_Lipase"/>
</dbReference>
<dbReference type="Pfam" id="PF12146">
    <property type="entry name" value="Hydrolase_4"/>
    <property type="match status" value="1"/>
</dbReference>
<evidence type="ECO:0000313" key="3">
    <source>
        <dbReference type="Proteomes" id="UP000646308"/>
    </source>
</evidence>
<keyword evidence="2" id="KW-0378">Hydrolase</keyword>
<proteinExistence type="predicted"/>
<evidence type="ECO:0000259" key="1">
    <source>
        <dbReference type="Pfam" id="PF12146"/>
    </source>
</evidence>
<dbReference type="Proteomes" id="UP000646308">
    <property type="component" value="Unassembled WGS sequence"/>
</dbReference>
<feature type="domain" description="Serine aminopeptidase S33" evidence="1">
    <location>
        <begin position="27"/>
        <end position="288"/>
    </location>
</feature>
<name>A0A2T4MK09_9STAP</name>
<dbReference type="InterPro" id="IPR029058">
    <property type="entry name" value="AB_hydrolase_fold"/>
</dbReference>
<dbReference type="GeneID" id="57691446"/>
<dbReference type="GO" id="GO:0016787">
    <property type="term" value="F:hydrolase activity"/>
    <property type="evidence" value="ECO:0007669"/>
    <property type="project" value="UniProtKB-KW"/>
</dbReference>
<evidence type="ECO:0000313" key="2">
    <source>
        <dbReference type="EMBL" id="NJI02484.1"/>
    </source>
</evidence>
<dbReference type="Gene3D" id="3.40.50.1820">
    <property type="entry name" value="alpha/beta hydrolase"/>
    <property type="match status" value="1"/>
</dbReference>
<sequence length="310" mass="35816">MVKKETMKIALSDETILEVKIDRADHEAVGIVHIFHGMAEHMDRYERLVTQLNQQGYHVIRHNHRGHGKAINTLRGHFNSVDEVVHDAYEIKTTLQPTINETLPYIILGHSMGSIIARRYVQLYPNDADGLILTGTALYPKWKGYINIIALKIVTLFTGKKRRLKWINDLVTGSFNKSFKPTRTPSDWISSDEHEVDVFIQDQYTGFLVSNQLVYSVMHHIMKTAQLKEIAKMNPELPILLIAGKADPFGDYGNGIRRLGKTLKRGGIKHITVQLYKQKRHEILFEKDKEAVWRHMLDWMSRQIIKKKSE</sequence>
<reference evidence="2" key="1">
    <citation type="submission" date="2019-11" db="EMBL/GenBank/DDBJ databases">
        <title>Whole genome comparisons of Staphylococcus agnetis isolates from cattle and chickens.</title>
        <authorList>
            <person name="Rhoads D."/>
            <person name="Shwani A."/>
            <person name="Adkins P."/>
            <person name="Calcutt M."/>
            <person name="Middleton J."/>
        </authorList>
    </citation>
    <scope>NUCLEOTIDE SEQUENCE</scope>
    <source>
        <strain evidence="2">1387</strain>
    </source>
</reference>
<dbReference type="SUPFAM" id="SSF53474">
    <property type="entry name" value="alpha/beta-Hydrolases"/>
    <property type="match status" value="1"/>
</dbReference>
<accession>A0A2T4MK09</accession>
<dbReference type="AlphaFoldDB" id="A0A2T4MK09"/>
<dbReference type="EMBL" id="WMFL01000077">
    <property type="protein sequence ID" value="NJI02484.1"/>
    <property type="molecule type" value="Genomic_DNA"/>
</dbReference>
<comment type="caution">
    <text evidence="2">The sequence shown here is derived from an EMBL/GenBank/DDBJ whole genome shotgun (WGS) entry which is preliminary data.</text>
</comment>
<dbReference type="RefSeq" id="WP_107368333.1">
    <property type="nucleotide sequence ID" value="NZ_CP045927.1"/>
</dbReference>
<organism evidence="2 3">
    <name type="scientific">Staphylococcus agnetis</name>
    <dbReference type="NCBI Taxonomy" id="985762"/>
    <lineage>
        <taxon>Bacteria</taxon>
        <taxon>Bacillati</taxon>
        <taxon>Bacillota</taxon>
        <taxon>Bacilli</taxon>
        <taxon>Bacillales</taxon>
        <taxon>Staphylococcaceae</taxon>
        <taxon>Staphylococcus</taxon>
    </lineage>
</organism>
<dbReference type="PANTHER" id="PTHR11614">
    <property type="entry name" value="PHOSPHOLIPASE-RELATED"/>
    <property type="match status" value="1"/>
</dbReference>